<feature type="compositionally biased region" description="Acidic residues" evidence="1">
    <location>
        <begin position="464"/>
        <end position="481"/>
    </location>
</feature>
<reference evidence="2" key="1">
    <citation type="submission" date="2022-10" db="EMBL/GenBank/DDBJ databases">
        <title>Tapping the CABI collections for fungal endophytes: first genome assemblies for Collariella, Neodidymelliopsis, Ascochyta clinopodiicola, Didymella pomorum, Didymosphaeria variabile, Neocosmospora piperis and Neocucurbitaria cava.</title>
        <authorList>
            <person name="Hill R."/>
        </authorList>
    </citation>
    <scope>NUCLEOTIDE SEQUENCE</scope>
    <source>
        <strain evidence="2">IMI 360193</strain>
    </source>
</reference>
<evidence type="ECO:0000313" key="2">
    <source>
        <dbReference type="EMBL" id="KAJ4336774.1"/>
    </source>
</evidence>
<sequence length="795" mass="88602">MTPRTRTSNKDANYKVYYSKKIPQQIHFPHRRKTVRRPDPVEQDGADTRQMKFLPEKMRQQRVQRQERDTDEETEEEGTEQEVATKKHERSTPGNKKGKKRKSNDVQGESATEDEPVVSASKRRRRTTAPKYEPSRTLRRQSTMTQLADGRRPSSGEDEPDFKPVRRRSRTSWGGTIAEGERDKKQRTLTQMIPGMGRLSKEELEELSDLDADLEDTQAGSDAVSRSLIEQGLIEIDEPAATTKPVQQSDEAVEDICTNQEQDEEGSSVAAPTQPLSFLNSVETAAHDDEDDYQPTQFIEAPTLRTRQTPRRLATRQPSSNAPGPEKSSKPRFSLLSTPEKRQVFEIPSSQSPAESVLSTRISPQKSNRSALRERDSNVTVIAETPSKRRQVTFREPTAQLTPPAHLRKFESTIQDSEDEGSEFDDDIATQQPSANTGETFCGQDIGEDTQAVLLRIDRACADPDGDFEDDSRDASVEPEEPLARSQPHPPSPELGESWAPVIYDDDGPQFESYRSSRASAKSQSFRAADSSKESLPILEQGYGISQLDLTTQVPVPADDIPSTPPMIQAEVEEEFSSTPIIIRDESSDEEEAEPEPTLPPTVQRRVPEPPSTLVHQSTDLDGEPVQVPRSPSADRETQQSHSSKAEQQLQNEWLSYSQYVHAPNSSSMHATADAFSYNATPRLPRTGALPASSARIQHSQATTVDEVTPRKNRTQRVFSANTTPHRTSRTLPFRSPEKPPTLFIPSSFPSPSRTAMEGWSSPVLARTQNVYGSSQVSGSLEDFSIPLPPPVEDD</sequence>
<protein>
    <submittedName>
        <fullName evidence="2">Uncharacterized protein</fullName>
    </submittedName>
</protein>
<feature type="compositionally biased region" description="Polar residues" evidence="1">
    <location>
        <begin position="513"/>
        <end position="526"/>
    </location>
</feature>
<feature type="compositionally biased region" description="Acidic residues" evidence="1">
    <location>
        <begin position="69"/>
        <end position="80"/>
    </location>
</feature>
<feature type="region of interest" description="Disordered" evidence="1">
    <location>
        <begin position="773"/>
        <end position="795"/>
    </location>
</feature>
<proteinExistence type="predicted"/>
<feature type="compositionally biased region" description="Polar residues" evidence="1">
    <location>
        <begin position="348"/>
        <end position="370"/>
    </location>
</feature>
<dbReference type="Proteomes" id="UP001140562">
    <property type="component" value="Unassembled WGS sequence"/>
</dbReference>
<feature type="compositionally biased region" description="Acidic residues" evidence="1">
    <location>
        <begin position="416"/>
        <end position="428"/>
    </location>
</feature>
<organism evidence="2 3">
    <name type="scientific">Didymella glomerata</name>
    <dbReference type="NCBI Taxonomy" id="749621"/>
    <lineage>
        <taxon>Eukaryota</taxon>
        <taxon>Fungi</taxon>
        <taxon>Dikarya</taxon>
        <taxon>Ascomycota</taxon>
        <taxon>Pezizomycotina</taxon>
        <taxon>Dothideomycetes</taxon>
        <taxon>Pleosporomycetidae</taxon>
        <taxon>Pleosporales</taxon>
        <taxon>Pleosporineae</taxon>
        <taxon>Didymellaceae</taxon>
        <taxon>Didymella</taxon>
    </lineage>
</organism>
<evidence type="ECO:0000256" key="1">
    <source>
        <dbReference type="SAM" id="MobiDB-lite"/>
    </source>
</evidence>
<accession>A0A9W8WZ68</accession>
<feature type="compositionally biased region" description="Basic and acidic residues" evidence="1">
    <location>
        <begin position="36"/>
        <end position="68"/>
    </location>
</feature>
<feature type="compositionally biased region" description="Polar residues" evidence="1">
    <location>
        <begin position="270"/>
        <end position="283"/>
    </location>
</feature>
<dbReference type="OrthoDB" id="73788at2759"/>
<gene>
    <name evidence="2" type="ORF">N0V87_005166</name>
</gene>
<dbReference type="AlphaFoldDB" id="A0A9W8WZ68"/>
<feature type="region of interest" description="Disordered" evidence="1">
    <location>
        <begin position="687"/>
        <end position="761"/>
    </location>
</feature>
<feature type="region of interest" description="Disordered" evidence="1">
    <location>
        <begin position="1"/>
        <end position="199"/>
    </location>
</feature>
<evidence type="ECO:0000313" key="3">
    <source>
        <dbReference type="Proteomes" id="UP001140562"/>
    </source>
</evidence>
<feature type="region of interest" description="Disordered" evidence="1">
    <location>
        <begin position="571"/>
        <end position="650"/>
    </location>
</feature>
<feature type="compositionally biased region" description="Polar residues" evidence="1">
    <location>
        <begin position="695"/>
        <end position="706"/>
    </location>
</feature>
<feature type="compositionally biased region" description="Polar residues" evidence="1">
    <location>
        <begin position="429"/>
        <end position="439"/>
    </location>
</feature>
<feature type="region of interest" description="Disordered" evidence="1">
    <location>
        <begin position="236"/>
        <end position="445"/>
    </location>
</feature>
<keyword evidence="3" id="KW-1185">Reference proteome</keyword>
<comment type="caution">
    <text evidence="2">The sequence shown here is derived from an EMBL/GenBank/DDBJ whole genome shotgun (WGS) entry which is preliminary data.</text>
</comment>
<name>A0A9W8WZ68_9PLEO</name>
<feature type="compositionally biased region" description="Polar residues" evidence="1">
    <location>
        <begin position="640"/>
        <end position="650"/>
    </location>
</feature>
<feature type="compositionally biased region" description="Polar residues" evidence="1">
    <location>
        <begin position="716"/>
        <end position="726"/>
    </location>
</feature>
<dbReference type="EMBL" id="JAPEUV010000045">
    <property type="protein sequence ID" value="KAJ4336774.1"/>
    <property type="molecule type" value="Genomic_DNA"/>
</dbReference>
<feature type="region of interest" description="Disordered" evidence="1">
    <location>
        <begin position="462"/>
        <end position="536"/>
    </location>
</feature>